<gene>
    <name evidence="1" type="ORF">AALO17_10520</name>
</gene>
<dbReference type="EMBL" id="CP011391">
    <property type="protein sequence ID" value="AMK54186.1"/>
    <property type="molecule type" value="Genomic_DNA"/>
</dbReference>
<reference evidence="1 2" key="1">
    <citation type="journal article" date="2016" name="Gut Pathog.">
        <title>Whole genome sequencing of "Faecalibaculum rodentium" ALO17, isolated from C57BL/6J laboratory mouse feces.</title>
        <authorList>
            <person name="Lim S."/>
            <person name="Chang D.H."/>
            <person name="Ahn S."/>
            <person name="Kim B.C."/>
        </authorList>
    </citation>
    <scope>NUCLEOTIDE SEQUENCE [LARGE SCALE GENOMIC DNA]</scope>
    <source>
        <strain evidence="1 2">Alo17</strain>
    </source>
</reference>
<sequence>MSYTSDAVQMVSALCPASQKDSCLCWINACMTPQESALS</sequence>
<protein>
    <submittedName>
        <fullName evidence="1">Uncharacterized protein</fullName>
    </submittedName>
</protein>
<dbReference type="Proteomes" id="UP000069771">
    <property type="component" value="Chromosome"/>
</dbReference>
<evidence type="ECO:0000313" key="2">
    <source>
        <dbReference type="Proteomes" id="UP000069771"/>
    </source>
</evidence>
<proteinExistence type="predicted"/>
<name>A0A140DU59_9FIRM</name>
<dbReference type="KEGG" id="fro:AALO17_10520"/>
<organism evidence="1 2">
    <name type="scientific">Faecalibaculum rodentium</name>
    <dbReference type="NCBI Taxonomy" id="1702221"/>
    <lineage>
        <taxon>Bacteria</taxon>
        <taxon>Bacillati</taxon>
        <taxon>Bacillota</taxon>
        <taxon>Erysipelotrichia</taxon>
        <taxon>Erysipelotrichales</taxon>
        <taxon>Erysipelotrichaceae</taxon>
        <taxon>Faecalibaculum</taxon>
    </lineage>
</organism>
<dbReference type="AlphaFoldDB" id="A0A140DU59"/>
<accession>A0A140DU59</accession>
<keyword evidence="2" id="KW-1185">Reference proteome</keyword>
<evidence type="ECO:0000313" key="1">
    <source>
        <dbReference type="EMBL" id="AMK54186.1"/>
    </source>
</evidence>